<dbReference type="EMBL" id="VMNX01000001">
    <property type="protein sequence ID" value="MPY47232.1"/>
    <property type="molecule type" value="Genomic_DNA"/>
</dbReference>
<feature type="domain" description="DUF6292" evidence="1">
    <location>
        <begin position="9"/>
        <end position="97"/>
    </location>
</feature>
<dbReference type="InterPro" id="IPR046259">
    <property type="entry name" value="DUF6292"/>
</dbReference>
<sequence length="137" mass="15069">MTSLPHDSYIEAVTTELATYGITVTKADTTTQDGELLEAFIEFDQTDINTDTWQDGVYLGWDQRRGWHLIEAGGGRNVTELDPEGVNVFSSPQQVAWSAGRALNGRLVSGPIRNDGSWVWDSRPLEAAIAAWEADEA</sequence>
<evidence type="ECO:0000313" key="2">
    <source>
        <dbReference type="EMBL" id="MPY47093.1"/>
    </source>
</evidence>
<protein>
    <recommendedName>
        <fullName evidence="1">DUF6292 domain-containing protein</fullName>
    </recommendedName>
</protein>
<gene>
    <name evidence="2" type="ORF">FPZ41_00260</name>
    <name evidence="3" type="ORF">FPZ41_00965</name>
</gene>
<name>A0A5N8WJE6_9ACTN</name>
<evidence type="ECO:0000313" key="4">
    <source>
        <dbReference type="Proteomes" id="UP000373149"/>
    </source>
</evidence>
<organism evidence="3 4">
    <name type="scientific">Streptomyces acidicola</name>
    <dbReference type="NCBI Taxonomy" id="2596892"/>
    <lineage>
        <taxon>Bacteria</taxon>
        <taxon>Bacillati</taxon>
        <taxon>Actinomycetota</taxon>
        <taxon>Actinomycetes</taxon>
        <taxon>Kitasatosporales</taxon>
        <taxon>Streptomycetaceae</taxon>
        <taxon>Streptomyces</taxon>
    </lineage>
</organism>
<evidence type="ECO:0000259" key="1">
    <source>
        <dbReference type="Pfam" id="PF19809"/>
    </source>
</evidence>
<keyword evidence="4" id="KW-1185">Reference proteome</keyword>
<dbReference type="AlphaFoldDB" id="A0A5N8WJE6"/>
<proteinExistence type="predicted"/>
<evidence type="ECO:0000313" key="3">
    <source>
        <dbReference type="EMBL" id="MPY47232.1"/>
    </source>
</evidence>
<dbReference type="Proteomes" id="UP000373149">
    <property type="component" value="Unassembled WGS sequence"/>
</dbReference>
<reference evidence="3 4" key="1">
    <citation type="submission" date="2019-09" db="EMBL/GenBank/DDBJ databases">
        <authorList>
            <person name="Duangmal K."/>
            <person name="Teo W.F.A."/>
            <person name="Lipun K."/>
        </authorList>
    </citation>
    <scope>NUCLEOTIDE SEQUENCE [LARGE SCALE GENOMIC DNA]</scope>
    <source>
        <strain evidence="3 4">K1PN6</strain>
    </source>
</reference>
<dbReference type="RefSeq" id="WP_152857900.1">
    <property type="nucleotide sequence ID" value="NZ_VMNX01000001.1"/>
</dbReference>
<dbReference type="EMBL" id="VMNX01000001">
    <property type="protein sequence ID" value="MPY47093.1"/>
    <property type="molecule type" value="Genomic_DNA"/>
</dbReference>
<dbReference type="Pfam" id="PF19809">
    <property type="entry name" value="DUF6292"/>
    <property type="match status" value="1"/>
</dbReference>
<comment type="caution">
    <text evidence="3">The sequence shown here is derived from an EMBL/GenBank/DDBJ whole genome shotgun (WGS) entry which is preliminary data.</text>
</comment>
<accession>A0A5N8WJE6</accession>